<evidence type="ECO:0000256" key="11">
    <source>
        <dbReference type="ARBA" id="ARBA00023136"/>
    </source>
</evidence>
<dbReference type="Proteomes" id="UP001333102">
    <property type="component" value="Chromosome"/>
</dbReference>
<evidence type="ECO:0000313" key="14">
    <source>
        <dbReference type="Proteomes" id="UP001333102"/>
    </source>
</evidence>
<keyword evidence="5" id="KW-0813">Transport</keyword>
<feature type="transmembrane region" description="Helical" evidence="12">
    <location>
        <begin position="105"/>
        <end position="127"/>
    </location>
</feature>
<dbReference type="EMBL" id="CP141614">
    <property type="protein sequence ID" value="WRP14109.1"/>
    <property type="molecule type" value="Genomic_DNA"/>
</dbReference>
<accession>A0ABZ1BMQ3</accession>
<sequence length="225" mass="23941">MTFWSRVYAIFWKDLRAELRSRETAGTTVVFALLAVLTFSFAFDPAAGQARMVVPGVLWVTVFFAGMLGLGRSMATERVADAFSGLLASPAEPEEVYAGKFLANLLFTGAVELVEVPVLMALFRASVAGPVPWLVAVLALGTVGYVAVGTLLAAVAASARASELLLPLLLLPVAIPVAIGAVEATAALMAGEAPAEWMRWVRLLAVYDVVMLALPQLLFRFLLEA</sequence>
<comment type="subcellular location">
    <subcellularLocation>
        <location evidence="2">Cell inner membrane</location>
        <topology evidence="2">Multi-pass membrane protein</topology>
    </subcellularLocation>
</comment>
<comment type="function">
    <text evidence="1">Required for the export of heme to the periplasm for the biogenesis of c-type cytochromes.</text>
</comment>
<keyword evidence="10 12" id="KW-1133">Transmembrane helix</keyword>
<evidence type="ECO:0000256" key="12">
    <source>
        <dbReference type="SAM" id="Phobius"/>
    </source>
</evidence>
<keyword evidence="6" id="KW-1003">Cell membrane</keyword>
<evidence type="ECO:0000256" key="1">
    <source>
        <dbReference type="ARBA" id="ARBA00002442"/>
    </source>
</evidence>
<keyword evidence="8 12" id="KW-0812">Transmembrane</keyword>
<feature type="transmembrane region" description="Helical" evidence="12">
    <location>
        <begin position="200"/>
        <end position="223"/>
    </location>
</feature>
<evidence type="ECO:0000256" key="3">
    <source>
        <dbReference type="ARBA" id="ARBA00010544"/>
    </source>
</evidence>
<evidence type="ECO:0000256" key="7">
    <source>
        <dbReference type="ARBA" id="ARBA00022519"/>
    </source>
</evidence>
<evidence type="ECO:0000313" key="13">
    <source>
        <dbReference type="EMBL" id="WRP14109.1"/>
    </source>
</evidence>
<gene>
    <name evidence="13" type="ORF">VLY81_11860</name>
</gene>
<evidence type="ECO:0000256" key="10">
    <source>
        <dbReference type="ARBA" id="ARBA00022989"/>
    </source>
</evidence>
<dbReference type="Pfam" id="PF03379">
    <property type="entry name" value="CcmB"/>
    <property type="match status" value="1"/>
</dbReference>
<dbReference type="PANTHER" id="PTHR30070:SF1">
    <property type="entry name" value="CYTOCHROME C BIOGENESIS B-RELATED"/>
    <property type="match status" value="1"/>
</dbReference>
<comment type="similarity">
    <text evidence="3">Belongs to the CcmB/CycW/HelB family.</text>
</comment>
<keyword evidence="11 12" id="KW-0472">Membrane</keyword>
<feature type="transmembrane region" description="Helical" evidence="12">
    <location>
        <begin position="52"/>
        <end position="70"/>
    </location>
</feature>
<evidence type="ECO:0000256" key="2">
    <source>
        <dbReference type="ARBA" id="ARBA00004429"/>
    </source>
</evidence>
<name>A0ABZ1BMQ3_9FIRM</name>
<reference evidence="14" key="1">
    <citation type="submission" date="2023-12" db="EMBL/GenBank/DDBJ databases">
        <title>Novel isolates from deep terrestrial aquifers shed light on the physiology and ecology of the class Limnochordia.</title>
        <authorList>
            <person name="Karnachuk O.V."/>
            <person name="Lukina A.P."/>
            <person name="Avakyan M.R."/>
            <person name="Kadnikov V."/>
            <person name="Begmatov S."/>
            <person name="Beletsky A.V."/>
            <person name="Mardanov A.V."/>
            <person name="Ravin N.V."/>
        </authorList>
    </citation>
    <scope>NUCLEOTIDE SEQUENCE [LARGE SCALE GENOMIC DNA]</scope>
    <source>
        <strain evidence="14">LN</strain>
    </source>
</reference>
<organism evidence="13 14">
    <name type="scientific">Geochorda subterranea</name>
    <dbReference type="NCBI Taxonomy" id="3109564"/>
    <lineage>
        <taxon>Bacteria</taxon>
        <taxon>Bacillati</taxon>
        <taxon>Bacillota</taxon>
        <taxon>Limnochordia</taxon>
        <taxon>Limnochordales</taxon>
        <taxon>Geochordaceae</taxon>
        <taxon>Geochorda</taxon>
    </lineage>
</organism>
<feature type="transmembrane region" description="Helical" evidence="12">
    <location>
        <begin position="164"/>
        <end position="188"/>
    </location>
</feature>
<dbReference type="PIRSF" id="PIRSF002764">
    <property type="entry name" value="CcmB"/>
    <property type="match status" value="1"/>
</dbReference>
<feature type="transmembrane region" description="Helical" evidence="12">
    <location>
        <begin position="133"/>
        <end position="157"/>
    </location>
</feature>
<evidence type="ECO:0000256" key="9">
    <source>
        <dbReference type="ARBA" id="ARBA00022748"/>
    </source>
</evidence>
<keyword evidence="14" id="KW-1185">Reference proteome</keyword>
<dbReference type="InterPro" id="IPR003544">
    <property type="entry name" value="Cyt_c_biogenesis_CcmB"/>
</dbReference>
<evidence type="ECO:0000256" key="6">
    <source>
        <dbReference type="ARBA" id="ARBA00022475"/>
    </source>
</evidence>
<proteinExistence type="inferred from homology"/>
<dbReference type="PRINTS" id="PR01414">
    <property type="entry name" value="CCMBBIOGNSIS"/>
</dbReference>
<dbReference type="PANTHER" id="PTHR30070">
    <property type="entry name" value="HEME EXPORTER PROTEIN B"/>
    <property type="match status" value="1"/>
</dbReference>
<keyword evidence="9" id="KW-0201">Cytochrome c-type biogenesis</keyword>
<evidence type="ECO:0000256" key="8">
    <source>
        <dbReference type="ARBA" id="ARBA00022692"/>
    </source>
</evidence>
<evidence type="ECO:0000256" key="4">
    <source>
        <dbReference type="ARBA" id="ARBA00016452"/>
    </source>
</evidence>
<protein>
    <recommendedName>
        <fullName evidence="4">Heme exporter protein B</fullName>
    </recommendedName>
</protein>
<keyword evidence="7" id="KW-0997">Cell inner membrane</keyword>
<evidence type="ECO:0000256" key="5">
    <source>
        <dbReference type="ARBA" id="ARBA00022448"/>
    </source>
</evidence>
<dbReference type="RefSeq" id="WP_324668404.1">
    <property type="nucleotide sequence ID" value="NZ_CP141614.1"/>
</dbReference>
<dbReference type="InterPro" id="IPR026031">
    <property type="entry name" value="Cyt_c_CcmB_bac"/>
</dbReference>